<dbReference type="Pfam" id="PF13561">
    <property type="entry name" value="adh_short_C2"/>
    <property type="match status" value="1"/>
</dbReference>
<dbReference type="InterPro" id="IPR020904">
    <property type="entry name" value="Sc_DH/Rdtase_CS"/>
</dbReference>
<dbReference type="EMBL" id="BMCP01000007">
    <property type="protein sequence ID" value="GGE54045.1"/>
    <property type="molecule type" value="Genomic_DNA"/>
</dbReference>
<comment type="caution">
    <text evidence="3">The sequence shown here is derived from an EMBL/GenBank/DDBJ whole genome shotgun (WGS) entry which is preliminary data.</text>
</comment>
<feature type="region of interest" description="Disordered" evidence="2">
    <location>
        <begin position="1"/>
        <end position="34"/>
    </location>
</feature>
<organism evidence="3 4">
    <name type="scientific">Agaricicola taiwanensis</name>
    <dbReference type="NCBI Taxonomy" id="591372"/>
    <lineage>
        <taxon>Bacteria</taxon>
        <taxon>Pseudomonadati</taxon>
        <taxon>Pseudomonadota</taxon>
        <taxon>Alphaproteobacteria</taxon>
        <taxon>Rhodobacterales</taxon>
        <taxon>Paracoccaceae</taxon>
        <taxon>Agaricicola</taxon>
    </lineage>
</organism>
<keyword evidence="4" id="KW-1185">Reference proteome</keyword>
<protein>
    <submittedName>
        <fullName evidence="3">Oxidoreductase</fullName>
    </submittedName>
</protein>
<evidence type="ECO:0000313" key="3">
    <source>
        <dbReference type="EMBL" id="GGE54045.1"/>
    </source>
</evidence>
<dbReference type="InterPro" id="IPR002347">
    <property type="entry name" value="SDR_fam"/>
</dbReference>
<gene>
    <name evidence="3" type="ORF">GCM10007276_33920</name>
</gene>
<dbReference type="GO" id="GO:0016616">
    <property type="term" value="F:oxidoreductase activity, acting on the CH-OH group of donors, NAD or NADP as acceptor"/>
    <property type="evidence" value="ECO:0007669"/>
    <property type="project" value="TreeGrafter"/>
</dbReference>
<dbReference type="InterPro" id="IPR036291">
    <property type="entry name" value="NAD(P)-bd_dom_sf"/>
</dbReference>
<dbReference type="NCBIfam" id="NF009384">
    <property type="entry name" value="PRK12743.1"/>
    <property type="match status" value="1"/>
</dbReference>
<dbReference type="PANTHER" id="PTHR42760">
    <property type="entry name" value="SHORT-CHAIN DEHYDROGENASES/REDUCTASES FAMILY MEMBER"/>
    <property type="match status" value="1"/>
</dbReference>
<dbReference type="NCBIfam" id="NF005559">
    <property type="entry name" value="PRK07231.1"/>
    <property type="match status" value="1"/>
</dbReference>
<comment type="similarity">
    <text evidence="1">Belongs to the short-chain dehydrogenases/reductases (SDR) family.</text>
</comment>
<evidence type="ECO:0000256" key="1">
    <source>
        <dbReference type="ARBA" id="ARBA00006484"/>
    </source>
</evidence>
<dbReference type="Gene3D" id="3.40.50.720">
    <property type="entry name" value="NAD(P)-binding Rossmann-like Domain"/>
    <property type="match status" value="1"/>
</dbReference>
<dbReference type="SUPFAM" id="SSF51735">
    <property type="entry name" value="NAD(P)-binding Rossmann-fold domains"/>
    <property type="match status" value="1"/>
</dbReference>
<reference evidence="3" key="1">
    <citation type="journal article" date="2014" name="Int. J. Syst. Evol. Microbiol.">
        <title>Complete genome sequence of Corynebacterium casei LMG S-19264T (=DSM 44701T), isolated from a smear-ripened cheese.</title>
        <authorList>
            <consortium name="US DOE Joint Genome Institute (JGI-PGF)"/>
            <person name="Walter F."/>
            <person name="Albersmeier A."/>
            <person name="Kalinowski J."/>
            <person name="Ruckert C."/>
        </authorList>
    </citation>
    <scope>NUCLEOTIDE SEQUENCE</scope>
    <source>
        <strain evidence="3">CCM 7684</strain>
    </source>
</reference>
<sequence>MEGTKLHGAADGLDQATTAAPETGEEARLQASRGPRLEGRVALVTGSDSGIGRAIALALAEGGADVVVTYHSDEDGGKNTVADIETMGRRALLRQLDVSDETSVRATFDAAEEGLGPVDLLVNNAGLQSQEVPLIDMSTEEFDRILKTDLYGAFFCCREFLRRRREETSWPGKIINITSVHERIPSPGNSAYGAAKGGLLTLTRSLALELAPKRINVNAIAPGQIRTPMTERTDDPEVYEEEMRNIPWRRPGEPWEVARLAAYLASSDADYVTGQSFTIDGGLQMNWGQGA</sequence>
<dbReference type="PANTHER" id="PTHR42760:SF132">
    <property type="entry name" value="SHORT-CHAIN DEHYDROGENASE_REDUCTASE FAMILY PROTEIN"/>
    <property type="match status" value="1"/>
</dbReference>
<evidence type="ECO:0000256" key="2">
    <source>
        <dbReference type="SAM" id="MobiDB-lite"/>
    </source>
</evidence>
<dbReference type="AlphaFoldDB" id="A0A8J2YN86"/>
<proteinExistence type="inferred from homology"/>
<dbReference type="Proteomes" id="UP000602745">
    <property type="component" value="Unassembled WGS sequence"/>
</dbReference>
<dbReference type="PRINTS" id="PR00081">
    <property type="entry name" value="GDHRDH"/>
</dbReference>
<accession>A0A8J2YN86</accession>
<dbReference type="RefSeq" id="WP_188411018.1">
    <property type="nucleotide sequence ID" value="NZ_BMCP01000007.1"/>
</dbReference>
<name>A0A8J2YN86_9RHOB</name>
<dbReference type="FunFam" id="3.40.50.720:FF:000084">
    <property type="entry name" value="Short-chain dehydrogenase reductase"/>
    <property type="match status" value="1"/>
</dbReference>
<dbReference type="PRINTS" id="PR00080">
    <property type="entry name" value="SDRFAMILY"/>
</dbReference>
<reference evidence="3" key="2">
    <citation type="submission" date="2020-09" db="EMBL/GenBank/DDBJ databases">
        <authorList>
            <person name="Sun Q."/>
            <person name="Sedlacek I."/>
        </authorList>
    </citation>
    <scope>NUCLEOTIDE SEQUENCE</scope>
    <source>
        <strain evidence="3">CCM 7684</strain>
    </source>
</reference>
<evidence type="ECO:0000313" key="4">
    <source>
        <dbReference type="Proteomes" id="UP000602745"/>
    </source>
</evidence>
<dbReference type="PROSITE" id="PS00061">
    <property type="entry name" value="ADH_SHORT"/>
    <property type="match status" value="1"/>
</dbReference>